<evidence type="ECO:0000256" key="6">
    <source>
        <dbReference type="ARBA" id="ARBA00073740"/>
    </source>
</evidence>
<dbReference type="SMART" id="SM00028">
    <property type="entry name" value="TPR"/>
    <property type="match status" value="6"/>
</dbReference>
<dbReference type="SMART" id="SM00271">
    <property type="entry name" value="DnaJ"/>
    <property type="match status" value="1"/>
</dbReference>
<dbReference type="Pfam" id="PF13181">
    <property type="entry name" value="TPR_8"/>
    <property type="match status" value="2"/>
</dbReference>
<dbReference type="CDD" id="cd06257">
    <property type="entry name" value="DnaJ"/>
    <property type="match status" value="1"/>
</dbReference>
<evidence type="ECO:0000256" key="1">
    <source>
        <dbReference type="ARBA" id="ARBA00004319"/>
    </source>
</evidence>
<name>M7SBC2_EUTLA</name>
<dbReference type="PANTHER" id="PTHR44140">
    <property type="entry name" value="LD25575P"/>
    <property type="match status" value="1"/>
</dbReference>
<evidence type="ECO:0000256" key="3">
    <source>
        <dbReference type="ARBA" id="ARBA00022737"/>
    </source>
</evidence>
<dbReference type="AlphaFoldDB" id="M7SBC2"/>
<evidence type="ECO:0000256" key="5">
    <source>
        <dbReference type="ARBA" id="ARBA00022824"/>
    </source>
</evidence>
<dbReference type="SUPFAM" id="SSF46565">
    <property type="entry name" value="Chaperone J-domain"/>
    <property type="match status" value="1"/>
</dbReference>
<dbReference type="KEGG" id="ela:UCREL1_9581"/>
<feature type="region of interest" description="Disordered" evidence="8">
    <location>
        <begin position="430"/>
        <end position="451"/>
    </location>
</feature>
<feature type="repeat" description="TPR" evidence="7">
    <location>
        <begin position="37"/>
        <end position="70"/>
    </location>
</feature>
<dbReference type="InterPro" id="IPR051727">
    <property type="entry name" value="DnaJ_C3_Co-chaperones"/>
</dbReference>
<dbReference type="STRING" id="1287681.M7SBC2"/>
<evidence type="ECO:0000259" key="10">
    <source>
        <dbReference type="PROSITE" id="PS50076"/>
    </source>
</evidence>
<dbReference type="PROSITE" id="PS50076">
    <property type="entry name" value="DNAJ_2"/>
    <property type="match status" value="1"/>
</dbReference>
<evidence type="ECO:0000256" key="4">
    <source>
        <dbReference type="ARBA" id="ARBA00022803"/>
    </source>
</evidence>
<dbReference type="InterPro" id="IPR019734">
    <property type="entry name" value="TPR_rpt"/>
</dbReference>
<dbReference type="PRINTS" id="PR00625">
    <property type="entry name" value="JDOMAIN"/>
</dbReference>
<dbReference type="Pfam" id="PF00226">
    <property type="entry name" value="DnaJ"/>
    <property type="match status" value="1"/>
</dbReference>
<dbReference type="HOGENOM" id="CLU_015935_0_1_1"/>
<evidence type="ECO:0000256" key="7">
    <source>
        <dbReference type="PROSITE-ProRule" id="PRU00339"/>
    </source>
</evidence>
<dbReference type="SUPFAM" id="SSF48452">
    <property type="entry name" value="TPR-like"/>
    <property type="match status" value="2"/>
</dbReference>
<keyword evidence="2 9" id="KW-0732">Signal</keyword>
<dbReference type="EMBL" id="KB707216">
    <property type="protein sequence ID" value="EMR63484.1"/>
    <property type="molecule type" value="Genomic_DNA"/>
</dbReference>
<evidence type="ECO:0000256" key="2">
    <source>
        <dbReference type="ARBA" id="ARBA00022729"/>
    </source>
</evidence>
<dbReference type="OMA" id="PFAHFQH"/>
<dbReference type="Gene3D" id="1.10.287.110">
    <property type="entry name" value="DnaJ domain"/>
    <property type="match status" value="1"/>
</dbReference>
<keyword evidence="4 7" id="KW-0802">TPR repeat</keyword>
<evidence type="ECO:0000256" key="8">
    <source>
        <dbReference type="SAM" id="MobiDB-lite"/>
    </source>
</evidence>
<feature type="domain" description="J" evidence="10">
    <location>
        <begin position="408"/>
        <end position="477"/>
    </location>
</feature>
<keyword evidence="5" id="KW-0256">Endoplasmic reticulum</keyword>
<evidence type="ECO:0000313" key="12">
    <source>
        <dbReference type="Proteomes" id="UP000012174"/>
    </source>
</evidence>
<sequence length="540" mass="58929">MIVPLSRLALVATAVLSSSGLVVDALSPQDIPSDTPISTLLSSAQLHLSKGETSEALTYYDAAIARDPNDYLTFFKRATTYLSLGRASQATSDFNKVLDLKPGFEGAHLQLGKIKARNGDWSGAREQYVLAKYKEDSEDYHNLLEAQGAAHLAEAAESTGNWEECVVQASAAIVVANRAAHLRELRAKCRLAKGDVEEWMSDLQHVLQLKPGDTTPHMQISATTFYGFGDSERGMTQIRKCLHSDPESKTCKKLLKQEKSVEKTITRVEKALEKNQPVTGVKLLVPSGDDAGLINEVREQMQQLKKDGIIPDNSPDALLSRLVDYACQAYYESSNKKAATYCQEALELNENSFYGLLHKSKGQLDAEEYDASIATLKKAAEARPDKKDVVNPLLQKAQVELKRSKNKDYYKVIGVGRDADERQIKSAYRKLTKQHHPDKAAQQGLSKEDAEKKMASINEAYEVLSDPELRRRFDMGDDPNSHEQQGHPFQQGSPFGGGGRGSNFGGFGGGGGGGGQQFQFKFGGGSGGGFQGFPGGFPFG</sequence>
<keyword evidence="3" id="KW-0677">Repeat</keyword>
<accession>M7SBC2</accession>
<feature type="region of interest" description="Disordered" evidence="8">
    <location>
        <begin position="466"/>
        <end position="540"/>
    </location>
</feature>
<feature type="signal peptide" evidence="9">
    <location>
        <begin position="1"/>
        <end position="25"/>
    </location>
</feature>
<comment type="subcellular location">
    <subcellularLocation>
        <location evidence="1">Endoplasmic reticulum lumen</location>
    </subcellularLocation>
</comment>
<dbReference type="OrthoDB" id="1726119at2759"/>
<evidence type="ECO:0000313" key="11">
    <source>
        <dbReference type="EMBL" id="EMR63484.1"/>
    </source>
</evidence>
<feature type="compositionally biased region" description="Basic and acidic residues" evidence="8">
    <location>
        <begin position="467"/>
        <end position="485"/>
    </location>
</feature>
<dbReference type="Proteomes" id="UP000012174">
    <property type="component" value="Unassembled WGS sequence"/>
</dbReference>
<gene>
    <name evidence="11" type="ORF">UCREL1_9581</name>
</gene>
<reference evidence="12" key="1">
    <citation type="journal article" date="2013" name="Genome Announc.">
        <title>Draft genome sequence of the grapevine dieback fungus Eutypa lata UCR-EL1.</title>
        <authorList>
            <person name="Blanco-Ulate B."/>
            <person name="Rolshausen P.E."/>
            <person name="Cantu D."/>
        </authorList>
    </citation>
    <scope>NUCLEOTIDE SEQUENCE [LARGE SCALE GENOMIC DNA]</scope>
    <source>
        <strain evidence="12">UCR-EL1</strain>
    </source>
</reference>
<dbReference type="PANTHER" id="PTHR44140:SF2">
    <property type="entry name" value="LD25575P"/>
    <property type="match status" value="1"/>
</dbReference>
<dbReference type="Gene3D" id="1.25.40.10">
    <property type="entry name" value="Tetratricopeptide repeat domain"/>
    <property type="match status" value="1"/>
</dbReference>
<protein>
    <recommendedName>
        <fullName evidence="6">Tetratricopeptide repeat and J domain-containing co-chaperone DNJ1</fullName>
    </recommendedName>
</protein>
<feature type="chain" id="PRO_5004084728" description="Tetratricopeptide repeat and J domain-containing co-chaperone DNJ1" evidence="9">
    <location>
        <begin position="26"/>
        <end position="540"/>
    </location>
</feature>
<feature type="compositionally biased region" description="Gly residues" evidence="8">
    <location>
        <begin position="494"/>
        <end position="540"/>
    </location>
</feature>
<organism evidence="11 12">
    <name type="scientific">Eutypa lata (strain UCR-EL1)</name>
    <name type="common">Grapevine dieback disease fungus</name>
    <name type="synonym">Eutypa armeniacae</name>
    <dbReference type="NCBI Taxonomy" id="1287681"/>
    <lineage>
        <taxon>Eukaryota</taxon>
        <taxon>Fungi</taxon>
        <taxon>Dikarya</taxon>
        <taxon>Ascomycota</taxon>
        <taxon>Pezizomycotina</taxon>
        <taxon>Sordariomycetes</taxon>
        <taxon>Xylariomycetidae</taxon>
        <taxon>Xylariales</taxon>
        <taxon>Diatrypaceae</taxon>
        <taxon>Eutypa</taxon>
    </lineage>
</organism>
<dbReference type="FunFam" id="1.25.40.10:FF:000224">
    <property type="entry name" value="DnaJ and TPR domain protein"/>
    <property type="match status" value="1"/>
</dbReference>
<dbReference type="InterPro" id="IPR001623">
    <property type="entry name" value="DnaJ_domain"/>
</dbReference>
<evidence type="ECO:0000256" key="9">
    <source>
        <dbReference type="SAM" id="SignalP"/>
    </source>
</evidence>
<dbReference type="eggNOG" id="KOG0624">
    <property type="taxonomic scope" value="Eukaryota"/>
</dbReference>
<dbReference type="GO" id="GO:0034975">
    <property type="term" value="P:protein folding in endoplasmic reticulum"/>
    <property type="evidence" value="ECO:0007669"/>
    <property type="project" value="TreeGrafter"/>
</dbReference>
<keyword evidence="12" id="KW-1185">Reference proteome</keyword>
<dbReference type="PROSITE" id="PS50005">
    <property type="entry name" value="TPR"/>
    <property type="match status" value="2"/>
</dbReference>
<proteinExistence type="predicted"/>
<dbReference type="InterPro" id="IPR036869">
    <property type="entry name" value="J_dom_sf"/>
</dbReference>
<dbReference type="InterPro" id="IPR011990">
    <property type="entry name" value="TPR-like_helical_dom_sf"/>
</dbReference>
<dbReference type="GO" id="GO:0051087">
    <property type="term" value="F:protein-folding chaperone binding"/>
    <property type="evidence" value="ECO:0007669"/>
    <property type="project" value="TreeGrafter"/>
</dbReference>
<dbReference type="GO" id="GO:0051787">
    <property type="term" value="F:misfolded protein binding"/>
    <property type="evidence" value="ECO:0007669"/>
    <property type="project" value="TreeGrafter"/>
</dbReference>
<feature type="repeat" description="TPR" evidence="7">
    <location>
        <begin position="71"/>
        <end position="104"/>
    </location>
</feature>
<dbReference type="GO" id="GO:0005788">
    <property type="term" value="C:endoplasmic reticulum lumen"/>
    <property type="evidence" value="ECO:0007669"/>
    <property type="project" value="UniProtKB-SubCell"/>
</dbReference>